<dbReference type="EMBL" id="KQ414582">
    <property type="protein sequence ID" value="KOC70849.1"/>
    <property type="molecule type" value="Genomic_DNA"/>
</dbReference>
<organism evidence="2 3">
    <name type="scientific">Habropoda laboriosa</name>
    <dbReference type="NCBI Taxonomy" id="597456"/>
    <lineage>
        <taxon>Eukaryota</taxon>
        <taxon>Metazoa</taxon>
        <taxon>Ecdysozoa</taxon>
        <taxon>Arthropoda</taxon>
        <taxon>Hexapoda</taxon>
        <taxon>Insecta</taxon>
        <taxon>Pterygota</taxon>
        <taxon>Neoptera</taxon>
        <taxon>Endopterygota</taxon>
        <taxon>Hymenoptera</taxon>
        <taxon>Apocrita</taxon>
        <taxon>Aculeata</taxon>
        <taxon>Apoidea</taxon>
        <taxon>Anthophila</taxon>
        <taxon>Apidae</taxon>
        <taxon>Habropoda</taxon>
    </lineage>
</organism>
<evidence type="ECO:0000313" key="2">
    <source>
        <dbReference type="EMBL" id="KOC70849.1"/>
    </source>
</evidence>
<gene>
    <name evidence="2" type="ORF">WH47_02115</name>
</gene>
<feature type="region of interest" description="Disordered" evidence="1">
    <location>
        <begin position="18"/>
        <end position="39"/>
    </location>
</feature>
<evidence type="ECO:0000256" key="1">
    <source>
        <dbReference type="SAM" id="MobiDB-lite"/>
    </source>
</evidence>
<proteinExistence type="predicted"/>
<dbReference type="Proteomes" id="UP000053825">
    <property type="component" value="Unassembled WGS sequence"/>
</dbReference>
<keyword evidence="3" id="KW-1185">Reference proteome</keyword>
<protein>
    <submittedName>
        <fullName evidence="2">Uncharacterized protein</fullName>
    </submittedName>
</protein>
<accession>A0A0L7RJ53</accession>
<sequence>MRHQAGDDVVVVSRRSLTKSLRQPPVRPRSPGWTRSSSISCSETNHTGVRFYISFVPWTDQRNQPTLDYRGTRKDLVAEGGCCQPWGRVSGCCTHGVVHGEIVCFKDSWHGLS</sequence>
<evidence type="ECO:0000313" key="3">
    <source>
        <dbReference type="Proteomes" id="UP000053825"/>
    </source>
</evidence>
<dbReference type="AlphaFoldDB" id="A0A0L7RJ53"/>
<reference evidence="2 3" key="1">
    <citation type="submission" date="2015-07" db="EMBL/GenBank/DDBJ databases">
        <title>The genome of Habropoda laboriosa.</title>
        <authorList>
            <person name="Pan H."/>
            <person name="Kapheim K."/>
        </authorList>
    </citation>
    <scope>NUCLEOTIDE SEQUENCE [LARGE SCALE GENOMIC DNA]</scope>
    <source>
        <strain evidence="2">0110345459</strain>
    </source>
</reference>
<name>A0A0L7RJ53_9HYME</name>